<reference evidence="1" key="1">
    <citation type="journal article" date="2021" name="Proc. Natl. Acad. Sci. U.S.A.">
        <title>A Catalog of Tens of Thousands of Viruses from Human Metagenomes Reveals Hidden Associations with Chronic Diseases.</title>
        <authorList>
            <person name="Tisza M.J."/>
            <person name="Buck C.B."/>
        </authorList>
    </citation>
    <scope>NUCLEOTIDE SEQUENCE</scope>
    <source>
        <strain evidence="1">CtVif31</strain>
    </source>
</reference>
<evidence type="ECO:0000313" key="1">
    <source>
        <dbReference type="EMBL" id="DAE13496.1"/>
    </source>
</evidence>
<organism evidence="1">
    <name type="scientific">Siphoviridae sp. ctVif31</name>
    <dbReference type="NCBI Taxonomy" id="2825532"/>
    <lineage>
        <taxon>Viruses</taxon>
        <taxon>Duplodnaviria</taxon>
        <taxon>Heunggongvirae</taxon>
        <taxon>Uroviricota</taxon>
        <taxon>Caudoviricetes</taxon>
    </lineage>
</organism>
<dbReference type="EMBL" id="BK015567">
    <property type="protein sequence ID" value="DAE13496.1"/>
    <property type="molecule type" value="Genomic_DNA"/>
</dbReference>
<name>A0A8S5Q3B1_9CAUD</name>
<accession>A0A8S5Q3B1</accession>
<proteinExistence type="predicted"/>
<protein>
    <submittedName>
        <fullName evidence="1">Replisome organizer</fullName>
    </submittedName>
</protein>
<sequence length="290" mass="33999">MFTMKIVDTDAFLDMPLSTQCLYFHLNMRADDDGFIGNPKRIEKIIGANDDDLKLLIAKRFVILFDDGVIVIKHWRMHNTLSRDRYIETSYTDEKKKLLLKDNGSYSLTNGNSIDDTKLIERSNRQTQKRRKIDEQKTHSDIDKGLDIDKDIDSDIELDKDKEKDIKDLIVSKDTIRQTDVKRTIDEWNTLEEFGINPVKRMTSKREQAVKARIRQNHMDDILEAIENIRHSSFLQGQNKEGWMITFDWFLKPGNFAKVFEGNYLDKAGSKPQSYMEKIQNRVSEVDNWV</sequence>